<name>A0A1B2EYH0_9HYPH</name>
<dbReference type="EMBL" id="CP016620">
    <property type="protein sequence ID" value="ANY85029.1"/>
    <property type="molecule type" value="Genomic_DNA"/>
</dbReference>
<keyword evidence="1" id="KW-0472">Membrane</keyword>
<keyword evidence="1" id="KW-1133">Transmembrane helix</keyword>
<evidence type="ECO:0000313" key="2">
    <source>
        <dbReference type="EMBL" id="ANY85029.1"/>
    </source>
</evidence>
<sequence>MRAYDHSEKAKHEQAKQRSLEAIDLRLARHEKLTRITLILVVILAGLSLALLATQLINYSN</sequence>
<protein>
    <submittedName>
        <fullName evidence="2">Uncharacterized protein</fullName>
    </submittedName>
</protein>
<reference evidence="2" key="1">
    <citation type="submission" date="2016-07" db="EMBL/GenBank/DDBJ databases">
        <title>Microvirga ossetica sp. nov. a new species of rhizobia isolated from root nodules of the legume species Vicia alpestris Steven originated from North Ossetia region in the Caucasus.</title>
        <authorList>
            <person name="Safronova V.I."/>
            <person name="Kuznetsova I.G."/>
            <person name="Sazanova A.L."/>
            <person name="Belimov A."/>
            <person name="Andronov E."/>
            <person name="Osledkin Y.S."/>
            <person name="Onishchuk O.P."/>
            <person name="Kurchak O.N."/>
            <person name="Shaposhnikov A.I."/>
            <person name="Willems A."/>
            <person name="Tikhonovich I.A."/>
        </authorList>
    </citation>
    <scope>NUCLEOTIDE SEQUENCE [LARGE SCALE GENOMIC DNA]</scope>
    <source>
        <strain evidence="2">V5/3M</strain>
        <plasmid evidence="2">unnamed4</plasmid>
    </source>
</reference>
<evidence type="ECO:0000256" key="1">
    <source>
        <dbReference type="SAM" id="Phobius"/>
    </source>
</evidence>
<gene>
    <name evidence="2" type="ORF">BB934_43225</name>
</gene>
<geneLocation type="plasmid" evidence="2">
    <name>unnamed4</name>
</geneLocation>
<keyword evidence="2" id="KW-0614">Plasmid</keyword>
<keyword evidence="1" id="KW-0812">Transmembrane</keyword>
<proteinExistence type="predicted"/>
<dbReference type="OrthoDB" id="8024329at2"/>
<accession>A0A1B2EYH0</accession>
<feature type="transmembrane region" description="Helical" evidence="1">
    <location>
        <begin position="36"/>
        <end position="57"/>
    </location>
</feature>
<dbReference type="RefSeq" id="WP_099515848.1">
    <property type="nucleotide sequence ID" value="NZ_CP016620.1"/>
</dbReference>
<dbReference type="AlphaFoldDB" id="A0A1B2EYH0"/>
<dbReference type="KEGG" id="moc:BB934_43225"/>
<organism evidence="2">
    <name type="scientific">Microvirga ossetica</name>
    <dbReference type="NCBI Taxonomy" id="1882682"/>
    <lineage>
        <taxon>Bacteria</taxon>
        <taxon>Pseudomonadati</taxon>
        <taxon>Pseudomonadota</taxon>
        <taxon>Alphaproteobacteria</taxon>
        <taxon>Hyphomicrobiales</taxon>
        <taxon>Methylobacteriaceae</taxon>
        <taxon>Microvirga</taxon>
    </lineage>
</organism>